<dbReference type="Pfam" id="PF10294">
    <property type="entry name" value="Methyltransf_16"/>
    <property type="match status" value="1"/>
</dbReference>
<dbReference type="PANTHER" id="PTHR14614">
    <property type="entry name" value="HEPATOCELLULAR CARCINOMA-ASSOCIATED ANTIGEN"/>
    <property type="match status" value="1"/>
</dbReference>
<name>A0A8H7APP1_9EURO</name>
<dbReference type="InterPro" id="IPR029063">
    <property type="entry name" value="SAM-dependent_MTases_sf"/>
</dbReference>
<comment type="caution">
    <text evidence="1">The sequence shown here is derived from an EMBL/GenBank/DDBJ whole genome shotgun (WGS) entry which is preliminary data.</text>
</comment>
<gene>
    <name evidence="1" type="ORF">GJ744_008619</name>
</gene>
<protein>
    <recommendedName>
        <fullName evidence="3">Nicotinamide N-methyltransferase</fullName>
    </recommendedName>
</protein>
<sequence>MLTSRIHISPPSDPEPEDIFHSSLPALFPGDTINSHGNPGDTLIYQSPLYGEITVHVPVHPDQDASRLLFAHYLWNAGVLVADKIESASRCQQRMSEHESPECDRHFWNVRGERVLELGAGTALPSMISILSVASEVCITDHPSSPALASTTQANVQKILKLAERENLSPRFSIEAHEWGSVMDTFAQKKCNHYTRIIAADCLWMPSQHGNLVHSIAHFLSKESSEACALIVASFHTGRNIVGDFFKQFSMCNDRDAAGAELSIAEIYESDMNGTRRPWQEKRAKESIEEAKGWCVVALIVRVV</sequence>
<dbReference type="Proteomes" id="UP000606974">
    <property type="component" value="Unassembled WGS sequence"/>
</dbReference>
<evidence type="ECO:0000313" key="1">
    <source>
        <dbReference type="EMBL" id="KAF7508910.1"/>
    </source>
</evidence>
<keyword evidence="2" id="KW-1185">Reference proteome</keyword>
<dbReference type="PANTHER" id="PTHR14614:SF104">
    <property type="entry name" value="N-METHYLTRANSFERASE, PUTATIVE (AFU_ORTHOLOGUE AFUA_1G17750)-RELATED"/>
    <property type="match status" value="1"/>
</dbReference>
<accession>A0A8H7APP1</accession>
<reference evidence="1" key="1">
    <citation type="submission" date="2020-02" db="EMBL/GenBank/DDBJ databases">
        <authorList>
            <person name="Palmer J.M."/>
        </authorList>
    </citation>
    <scope>NUCLEOTIDE SEQUENCE</scope>
    <source>
        <strain evidence="1">EPUS1.4</strain>
        <tissue evidence="1">Thallus</tissue>
    </source>
</reference>
<dbReference type="AlphaFoldDB" id="A0A8H7APP1"/>
<organism evidence="1 2">
    <name type="scientific">Endocarpon pusillum</name>
    <dbReference type="NCBI Taxonomy" id="364733"/>
    <lineage>
        <taxon>Eukaryota</taxon>
        <taxon>Fungi</taxon>
        <taxon>Dikarya</taxon>
        <taxon>Ascomycota</taxon>
        <taxon>Pezizomycotina</taxon>
        <taxon>Eurotiomycetes</taxon>
        <taxon>Chaetothyriomycetidae</taxon>
        <taxon>Verrucariales</taxon>
        <taxon>Verrucariaceae</taxon>
        <taxon>Endocarpon</taxon>
    </lineage>
</organism>
<dbReference type="EMBL" id="JAACFV010000048">
    <property type="protein sequence ID" value="KAF7508910.1"/>
    <property type="molecule type" value="Genomic_DNA"/>
</dbReference>
<dbReference type="GO" id="GO:0008757">
    <property type="term" value="F:S-adenosylmethionine-dependent methyltransferase activity"/>
    <property type="evidence" value="ECO:0007669"/>
    <property type="project" value="UniProtKB-ARBA"/>
</dbReference>
<dbReference type="GO" id="GO:0005737">
    <property type="term" value="C:cytoplasm"/>
    <property type="evidence" value="ECO:0007669"/>
    <property type="project" value="TreeGrafter"/>
</dbReference>
<proteinExistence type="predicted"/>
<dbReference type="InterPro" id="IPR019410">
    <property type="entry name" value="Methyltransf_16"/>
</dbReference>
<evidence type="ECO:0000313" key="2">
    <source>
        <dbReference type="Proteomes" id="UP000606974"/>
    </source>
</evidence>
<evidence type="ECO:0008006" key="3">
    <source>
        <dbReference type="Google" id="ProtNLM"/>
    </source>
</evidence>
<dbReference type="OrthoDB" id="2106152at2759"/>
<dbReference type="Gene3D" id="3.40.50.150">
    <property type="entry name" value="Vaccinia Virus protein VP39"/>
    <property type="match status" value="1"/>
</dbReference>